<reference evidence="2 3" key="1">
    <citation type="journal article" date="2005" name="Science">
        <title>Genome sequence of Theileria parva, a bovine pathogen that transforms lymphocytes.</title>
        <authorList>
            <person name="Gardner M.J."/>
            <person name="Bishop R."/>
            <person name="Shah T."/>
            <person name="de Villiers E.P."/>
            <person name="Carlton J.M."/>
            <person name="Hall N."/>
            <person name="Ren Q."/>
            <person name="Paulsen I.T."/>
            <person name="Pain A."/>
            <person name="Berriman M."/>
            <person name="Wilson R.J.M."/>
            <person name="Sato S."/>
            <person name="Ralph S.A."/>
            <person name="Mann D.J."/>
            <person name="Xiong Z."/>
            <person name="Shallom S.J."/>
            <person name="Weidman J."/>
            <person name="Jiang L."/>
            <person name="Lynn J."/>
            <person name="Weaver B."/>
            <person name="Shoaibi A."/>
            <person name="Domingo A.R."/>
            <person name="Wasawo D."/>
            <person name="Crabtree J."/>
            <person name="Wortman J.R."/>
            <person name="Haas B."/>
            <person name="Angiuoli S.V."/>
            <person name="Creasy T.H."/>
            <person name="Lu C."/>
            <person name="Suh B."/>
            <person name="Silva J.C."/>
            <person name="Utterback T.R."/>
            <person name="Feldblyum T.V."/>
            <person name="Pertea M."/>
            <person name="Allen J."/>
            <person name="Nierman W.C."/>
            <person name="Taracha E.L.N."/>
            <person name="Salzberg S.L."/>
            <person name="White O.R."/>
            <person name="Fitzhugh H.A."/>
            <person name="Morzaria S."/>
            <person name="Venter J.C."/>
            <person name="Fraser C.M."/>
            <person name="Nene V."/>
        </authorList>
    </citation>
    <scope>NUCLEOTIDE SEQUENCE [LARGE SCALE GENOMIC DNA]</scope>
    <source>
        <strain evidence="2 3">Muguga</strain>
    </source>
</reference>
<feature type="region of interest" description="Disordered" evidence="1">
    <location>
        <begin position="537"/>
        <end position="556"/>
    </location>
</feature>
<dbReference type="VEuPathDB" id="PiroplasmaDB:TpMuguga_01g00230"/>
<dbReference type="GeneID" id="3502768"/>
<evidence type="ECO:0000256" key="1">
    <source>
        <dbReference type="SAM" id="MobiDB-lite"/>
    </source>
</evidence>
<protein>
    <submittedName>
        <fullName evidence="2">Uncharacterized protein</fullName>
    </submittedName>
</protein>
<evidence type="ECO:0000313" key="3">
    <source>
        <dbReference type="Proteomes" id="UP000001949"/>
    </source>
</evidence>
<gene>
    <name evidence="2" type="ordered locus">TP01_0230</name>
</gene>
<feature type="compositionally biased region" description="Polar residues" evidence="1">
    <location>
        <begin position="124"/>
        <end position="162"/>
    </location>
</feature>
<proteinExistence type="predicted"/>
<evidence type="ECO:0000313" key="2">
    <source>
        <dbReference type="EMBL" id="EAN33474.1"/>
    </source>
</evidence>
<name>Q4N984_THEPA</name>
<dbReference type="STRING" id="5875.Q4N984"/>
<organism evidence="2 3">
    <name type="scientific">Theileria parva</name>
    <name type="common">East coast fever infection agent</name>
    <dbReference type="NCBI Taxonomy" id="5875"/>
    <lineage>
        <taxon>Eukaryota</taxon>
        <taxon>Sar</taxon>
        <taxon>Alveolata</taxon>
        <taxon>Apicomplexa</taxon>
        <taxon>Aconoidasida</taxon>
        <taxon>Piroplasmida</taxon>
        <taxon>Theileriidae</taxon>
        <taxon>Theileria</taxon>
    </lineage>
</organism>
<accession>Q4N984</accession>
<dbReference type="RefSeq" id="XP_765757.1">
    <property type="nucleotide sequence ID" value="XM_760664.1"/>
</dbReference>
<dbReference type="EMBL" id="AAGK01000001">
    <property type="protein sequence ID" value="EAN33474.1"/>
    <property type="molecule type" value="Genomic_DNA"/>
</dbReference>
<feature type="compositionally biased region" description="Polar residues" evidence="1">
    <location>
        <begin position="171"/>
        <end position="192"/>
    </location>
</feature>
<feature type="compositionally biased region" description="Polar residues" evidence="1">
    <location>
        <begin position="543"/>
        <end position="556"/>
    </location>
</feature>
<dbReference type="Proteomes" id="UP000001949">
    <property type="component" value="Unassembled WGS sequence"/>
</dbReference>
<dbReference type="AlphaFoldDB" id="Q4N984"/>
<keyword evidence="3" id="KW-1185">Reference proteome</keyword>
<comment type="caution">
    <text evidence="2">The sequence shown here is derived from an EMBL/GenBank/DDBJ whole genome shotgun (WGS) entry which is preliminary data.</text>
</comment>
<dbReference type="KEGG" id="tpv:TP01_0230"/>
<dbReference type="OMA" id="CESKSEM"/>
<sequence length="574" mass="66251">MFIEESLSFENFSSSGLRGSTNYYDVQYDDRVLPQGELEENIPEFPFSEETQRRLSTDTFAITNDLHDHAVLHNDHTALLDTILQDTLLQDHKRMDNAVIEKNMMDKEKPLKNGFELASRQLTNRQHVSNRQNANNKQQLNNRQTAGNRQQSNNKNQYSVKQHSTKKSELNNRQLNGTQVTNAHPNNGQLSNRQQLTKRRQLHNGHHLRPRTEDQLRIGKDYFDDLSDYLNLEDEVPEVKKNPVLEQNLKCKIDEDALIDIFKKNGAKCESKSEMAKILAKAKKKYVWAPGFCLQLGSKGRKIMLQLLRMAYKTNKKNKRVFQCKNPPTTISNLPFFKINMLWELAYDMGVFDEALLIHEFFGNVKRTNKPSPSLYGEFQVTFNNKKPDPMKYPLPNPQINNIPRNGYVYDGFGGFNDSYNDPYVQDHIPISFAHSAEFVGGDNGMVPDSNDLSNIISREEFISTISETYTRSLAMNANNQFLHDDNTTQFVQRIDPLNVHFRLGDPQLNSVHEFVTNNAMEDHPVRVEKRRYRNGLKHDTHISTSPSSLSTDVPSVTEDQINDDEIYLHHSFE</sequence>
<dbReference type="InParanoid" id="Q4N984"/>
<feature type="region of interest" description="Disordered" evidence="1">
    <location>
        <begin position="124"/>
        <end position="192"/>
    </location>
</feature>
<dbReference type="eggNOG" id="ENOG502QX80">
    <property type="taxonomic scope" value="Eukaryota"/>
</dbReference>